<comment type="caution">
    <text evidence="4">The sequence shown here is derived from an EMBL/GenBank/DDBJ whole genome shotgun (WGS) entry which is preliminary data.</text>
</comment>
<keyword evidence="2" id="KW-0479">Metal-binding</keyword>
<evidence type="ECO:0000256" key="2">
    <source>
        <dbReference type="ARBA" id="ARBA00022723"/>
    </source>
</evidence>
<reference evidence="4 5" key="1">
    <citation type="submission" date="2024-09" db="EMBL/GenBank/DDBJ databases">
        <title>Laminarin stimulates single cell rates of sulfate reduction while oxygen inhibits transcriptomic activity in coastal marine sediment.</title>
        <authorList>
            <person name="Lindsay M."/>
            <person name="Orcutt B."/>
            <person name="Emerson D."/>
            <person name="Stepanauskas R."/>
            <person name="D'Angelo T."/>
        </authorList>
    </citation>
    <scope>NUCLEOTIDE SEQUENCE [LARGE SCALE GENOMIC DNA]</scope>
    <source>
        <strain evidence="4">SAG AM-311-K15</strain>
    </source>
</reference>
<dbReference type="CDD" id="cd07249">
    <property type="entry name" value="MMCE"/>
    <property type="match status" value="1"/>
</dbReference>
<dbReference type="InterPro" id="IPR029068">
    <property type="entry name" value="Glyas_Bleomycin-R_OHBP_Dase"/>
</dbReference>
<organism evidence="4 5">
    <name type="scientific">candidate division CSSED10-310 bacterium</name>
    <dbReference type="NCBI Taxonomy" id="2855610"/>
    <lineage>
        <taxon>Bacteria</taxon>
        <taxon>Bacteria division CSSED10-310</taxon>
    </lineage>
</organism>
<dbReference type="Proteomes" id="UP001594351">
    <property type="component" value="Unassembled WGS sequence"/>
</dbReference>
<evidence type="ECO:0000313" key="4">
    <source>
        <dbReference type="EMBL" id="MFC1853794.1"/>
    </source>
</evidence>
<dbReference type="InterPro" id="IPR017515">
    <property type="entry name" value="MeMalonyl-CoA_epimerase"/>
</dbReference>
<dbReference type="InterPro" id="IPR037523">
    <property type="entry name" value="VOC_core"/>
</dbReference>
<comment type="similarity">
    <text evidence="1">Belongs to the methylmalonyl-CoA epimerase family.</text>
</comment>
<feature type="domain" description="VOC" evidence="3">
    <location>
        <begin position="2"/>
        <end position="132"/>
    </location>
</feature>
<dbReference type="InterPro" id="IPR051785">
    <property type="entry name" value="MMCE/EMCE_epimerase"/>
</dbReference>
<dbReference type="Pfam" id="PF13669">
    <property type="entry name" value="Glyoxalase_4"/>
    <property type="match status" value="1"/>
</dbReference>
<dbReference type="PANTHER" id="PTHR43048:SF3">
    <property type="entry name" value="METHYLMALONYL-COA EPIMERASE, MITOCHONDRIAL"/>
    <property type="match status" value="1"/>
</dbReference>
<proteinExistence type="inferred from homology"/>
<dbReference type="PANTHER" id="PTHR43048">
    <property type="entry name" value="METHYLMALONYL-COA EPIMERASE"/>
    <property type="match status" value="1"/>
</dbReference>
<keyword evidence="5" id="KW-1185">Reference proteome</keyword>
<accession>A0ABV6Z5S4</accession>
<evidence type="ECO:0000313" key="5">
    <source>
        <dbReference type="Proteomes" id="UP001594351"/>
    </source>
</evidence>
<gene>
    <name evidence="4" type="ORF">ACFL27_26725</name>
</gene>
<evidence type="ECO:0000256" key="1">
    <source>
        <dbReference type="ARBA" id="ARBA00009308"/>
    </source>
</evidence>
<dbReference type="SUPFAM" id="SSF54593">
    <property type="entry name" value="Glyoxalase/Bleomycin resistance protein/Dihydroxybiphenyl dioxygenase"/>
    <property type="match status" value="1"/>
</dbReference>
<dbReference type="Gene3D" id="3.10.180.10">
    <property type="entry name" value="2,3-Dihydroxybiphenyl 1,2-Dioxygenase, domain 1"/>
    <property type="match status" value="1"/>
</dbReference>
<dbReference type="PROSITE" id="PS51819">
    <property type="entry name" value="VOC"/>
    <property type="match status" value="1"/>
</dbReference>
<sequence length="136" mass="15116">MKLHHIGKVVRDLDEAQTYYRDIFGLQALGPPVVDPIQQVEVVFIETGPPEFPTIELIKPLSASSPVSKFLEKGEGIHHLCFETEDIKQSIAELKAKGSLILGKIVPGKGHGDKMTVWIYTPSKELVELVEKEKSL</sequence>
<evidence type="ECO:0000259" key="3">
    <source>
        <dbReference type="PROSITE" id="PS51819"/>
    </source>
</evidence>
<name>A0ABV6Z5S4_UNCC1</name>
<dbReference type="EMBL" id="JBHPBY010000606">
    <property type="protein sequence ID" value="MFC1853794.1"/>
    <property type="molecule type" value="Genomic_DNA"/>
</dbReference>
<protein>
    <submittedName>
        <fullName evidence="4">VOC family protein</fullName>
    </submittedName>
</protein>